<keyword evidence="3" id="KW-0812">Transmembrane</keyword>
<dbReference type="InterPro" id="IPR006143">
    <property type="entry name" value="RND_pump_MFP"/>
</dbReference>
<protein>
    <submittedName>
        <fullName evidence="8">Efflux RND transporter periplasmic adaptor subunit</fullName>
    </submittedName>
</protein>
<feature type="domain" description="Multidrug resistance protein MdtA-like alpha-helical hairpin" evidence="4">
    <location>
        <begin position="111"/>
        <end position="174"/>
    </location>
</feature>
<dbReference type="Gene3D" id="1.10.287.470">
    <property type="entry name" value="Helix hairpin bin"/>
    <property type="match status" value="1"/>
</dbReference>
<feature type="domain" description="YknX-like C-terminal permuted SH3-like" evidence="7">
    <location>
        <begin position="296"/>
        <end position="364"/>
    </location>
</feature>
<evidence type="ECO:0000259" key="7">
    <source>
        <dbReference type="Pfam" id="PF25989"/>
    </source>
</evidence>
<dbReference type="InterPro" id="IPR058792">
    <property type="entry name" value="Beta-barrel_RND_2"/>
</dbReference>
<reference evidence="8 9" key="1">
    <citation type="submission" date="2019-01" db="EMBL/GenBank/DDBJ databases">
        <title>Whole Genome of Ornithobacterium rhinotracheale FARPER-174b.</title>
        <authorList>
            <person name="Tataje-Lavanda L.A."/>
            <person name="Montalvan A."/>
            <person name="Montesinos R."/>
            <person name="Zimic M."/>
            <person name="Fernandez-Sanchez M."/>
            <person name="Fernandez-Diaz M."/>
        </authorList>
    </citation>
    <scope>NUCLEOTIDE SEQUENCE [LARGE SCALE GENOMIC DNA]</scope>
    <source>
        <strain evidence="8 9">FARPER-174b</strain>
    </source>
</reference>
<evidence type="ECO:0000259" key="4">
    <source>
        <dbReference type="Pfam" id="PF25876"/>
    </source>
</evidence>
<dbReference type="PANTHER" id="PTHR30469">
    <property type="entry name" value="MULTIDRUG RESISTANCE PROTEIN MDTA"/>
    <property type="match status" value="1"/>
</dbReference>
<feature type="transmembrane region" description="Helical" evidence="3">
    <location>
        <begin position="6"/>
        <end position="23"/>
    </location>
</feature>
<dbReference type="Proteomes" id="UP000287701">
    <property type="component" value="Chromosome"/>
</dbReference>
<dbReference type="AlphaFoldDB" id="A0A3R5UWN6"/>
<evidence type="ECO:0000259" key="5">
    <source>
        <dbReference type="Pfam" id="PF25917"/>
    </source>
</evidence>
<organism evidence="8 9">
    <name type="scientific">Ornithobacterium rhinotracheale</name>
    <dbReference type="NCBI Taxonomy" id="28251"/>
    <lineage>
        <taxon>Bacteria</taxon>
        <taxon>Pseudomonadati</taxon>
        <taxon>Bacteroidota</taxon>
        <taxon>Flavobacteriia</taxon>
        <taxon>Flavobacteriales</taxon>
        <taxon>Weeksellaceae</taxon>
        <taxon>Ornithobacterium</taxon>
    </lineage>
</organism>
<dbReference type="Pfam" id="PF25917">
    <property type="entry name" value="BSH_RND"/>
    <property type="match status" value="1"/>
</dbReference>
<dbReference type="Pfam" id="PF25989">
    <property type="entry name" value="YknX_C"/>
    <property type="match status" value="1"/>
</dbReference>
<keyword evidence="2" id="KW-0175">Coiled coil</keyword>
<keyword evidence="3" id="KW-0472">Membrane</keyword>
<comment type="similarity">
    <text evidence="1">Belongs to the membrane fusion protein (MFP) (TC 8.A.1) family.</text>
</comment>
<dbReference type="InterPro" id="IPR058625">
    <property type="entry name" value="MdtA-like_BSH"/>
</dbReference>
<evidence type="ECO:0000259" key="6">
    <source>
        <dbReference type="Pfam" id="PF25954"/>
    </source>
</evidence>
<dbReference type="RefSeq" id="WP_128501982.1">
    <property type="nucleotide sequence ID" value="NZ_CP035107.1"/>
</dbReference>
<dbReference type="Pfam" id="PF25954">
    <property type="entry name" value="Beta-barrel_RND_2"/>
    <property type="match status" value="1"/>
</dbReference>
<dbReference type="OrthoDB" id="9784685at2"/>
<accession>A0A3R5UWN6</accession>
<dbReference type="GO" id="GO:0015562">
    <property type="term" value="F:efflux transmembrane transporter activity"/>
    <property type="evidence" value="ECO:0007669"/>
    <property type="project" value="TreeGrafter"/>
</dbReference>
<dbReference type="InterPro" id="IPR058637">
    <property type="entry name" value="YknX-like_C"/>
</dbReference>
<feature type="domain" description="Multidrug resistance protein MdtA-like barrel-sandwich hybrid" evidence="5">
    <location>
        <begin position="71"/>
        <end position="210"/>
    </location>
</feature>
<sequence length="366" mass="38867">MKKIVIPALIIIALLVGVIFVLTKNKESNEEKVALVKTENSRVAVQVATVKEDHLTGRFSVNGTFFPEKETNVSPEMGGQVVAIYVSEGSYVRAGQTIAKLKGDKVNVGLDASRAQLDNAQAALVNAQSQLARFEAAYKTGGVTDQQVDQMRLQVKQLQSQVKSAQAAVKNAQLSTSDTNVVAKVSGIVNRKLVETGAVVGAGTPIVQIVNISSLKLKVNVDESLVTKLHVGDVVSVKPTVLNEPIQGKITFIAPMSDGALKFPVEITVNNQDQRLKAGMYAVANFDQNGEGDAPALVIPRDAFVGSVSQNQVFQVVDSTAVLKTIQSGRNLGDVVEVVSGLKQGDVVVTSGQINLDNGTKVKIIK</sequence>
<dbReference type="Gene3D" id="2.40.420.20">
    <property type="match status" value="1"/>
</dbReference>
<dbReference type="EMBL" id="CP035107">
    <property type="protein sequence ID" value="QAR31565.1"/>
    <property type="molecule type" value="Genomic_DNA"/>
</dbReference>
<evidence type="ECO:0000313" key="9">
    <source>
        <dbReference type="Proteomes" id="UP000287701"/>
    </source>
</evidence>
<dbReference type="Pfam" id="PF25876">
    <property type="entry name" value="HH_MFP_RND"/>
    <property type="match status" value="1"/>
</dbReference>
<dbReference type="Gene3D" id="2.40.50.100">
    <property type="match status" value="1"/>
</dbReference>
<dbReference type="PANTHER" id="PTHR30469:SF38">
    <property type="entry name" value="HLYD FAMILY SECRETION PROTEIN"/>
    <property type="match status" value="1"/>
</dbReference>
<dbReference type="SUPFAM" id="SSF111369">
    <property type="entry name" value="HlyD-like secretion proteins"/>
    <property type="match status" value="1"/>
</dbReference>
<evidence type="ECO:0000256" key="3">
    <source>
        <dbReference type="SAM" id="Phobius"/>
    </source>
</evidence>
<evidence type="ECO:0000256" key="2">
    <source>
        <dbReference type="SAM" id="Coils"/>
    </source>
</evidence>
<feature type="domain" description="CusB-like beta-barrel" evidence="6">
    <location>
        <begin position="217"/>
        <end position="288"/>
    </location>
</feature>
<evidence type="ECO:0000313" key="8">
    <source>
        <dbReference type="EMBL" id="QAR31565.1"/>
    </source>
</evidence>
<feature type="coiled-coil region" evidence="2">
    <location>
        <begin position="110"/>
        <end position="175"/>
    </location>
</feature>
<dbReference type="GO" id="GO:1990281">
    <property type="term" value="C:efflux pump complex"/>
    <property type="evidence" value="ECO:0007669"/>
    <property type="project" value="TreeGrafter"/>
</dbReference>
<proteinExistence type="inferred from homology"/>
<dbReference type="InterPro" id="IPR058624">
    <property type="entry name" value="MdtA-like_HH"/>
</dbReference>
<dbReference type="Gene3D" id="2.40.30.170">
    <property type="match status" value="1"/>
</dbReference>
<evidence type="ECO:0000256" key="1">
    <source>
        <dbReference type="ARBA" id="ARBA00009477"/>
    </source>
</evidence>
<dbReference type="NCBIfam" id="TIGR01730">
    <property type="entry name" value="RND_mfp"/>
    <property type="match status" value="1"/>
</dbReference>
<gene>
    <name evidence="8" type="ORF">EQP59_09545</name>
</gene>
<name>A0A3R5UWN6_ORNRH</name>
<keyword evidence="3" id="KW-1133">Transmembrane helix</keyword>